<dbReference type="EMBL" id="LUEZ02000046">
    <property type="protein sequence ID" value="RDB23361.1"/>
    <property type="molecule type" value="Genomic_DNA"/>
</dbReference>
<gene>
    <name evidence="1" type="ORF">Hypma_009470</name>
</gene>
<dbReference type="Proteomes" id="UP000076154">
    <property type="component" value="Unassembled WGS sequence"/>
</dbReference>
<organism evidence="1 2">
    <name type="scientific">Hypsizygus marmoreus</name>
    <name type="common">White beech mushroom</name>
    <name type="synonym">Agaricus marmoreus</name>
    <dbReference type="NCBI Taxonomy" id="39966"/>
    <lineage>
        <taxon>Eukaryota</taxon>
        <taxon>Fungi</taxon>
        <taxon>Dikarya</taxon>
        <taxon>Basidiomycota</taxon>
        <taxon>Agaricomycotina</taxon>
        <taxon>Agaricomycetes</taxon>
        <taxon>Agaricomycetidae</taxon>
        <taxon>Agaricales</taxon>
        <taxon>Tricholomatineae</taxon>
        <taxon>Lyophyllaceae</taxon>
        <taxon>Hypsizygus</taxon>
    </lineage>
</organism>
<accession>A0A369JMA5</accession>
<comment type="caution">
    <text evidence="1">The sequence shown here is derived from an EMBL/GenBank/DDBJ whole genome shotgun (WGS) entry which is preliminary data.</text>
</comment>
<reference evidence="1" key="1">
    <citation type="submission" date="2018-04" db="EMBL/GenBank/DDBJ databases">
        <title>Whole genome sequencing of Hypsizygus marmoreus.</title>
        <authorList>
            <person name="Choi I.-G."/>
            <person name="Min B."/>
            <person name="Kim J.-G."/>
            <person name="Kim S."/>
            <person name="Oh Y.-L."/>
            <person name="Kong W.-S."/>
            <person name="Park H."/>
            <person name="Jeong J."/>
            <person name="Song E.-S."/>
        </authorList>
    </citation>
    <scope>NUCLEOTIDE SEQUENCE [LARGE SCALE GENOMIC DNA]</scope>
    <source>
        <strain evidence="1">51987-8</strain>
    </source>
</reference>
<dbReference type="InParanoid" id="A0A369JMA5"/>
<evidence type="ECO:0000313" key="2">
    <source>
        <dbReference type="Proteomes" id="UP000076154"/>
    </source>
</evidence>
<name>A0A369JMA5_HYPMA</name>
<keyword evidence="2" id="KW-1185">Reference proteome</keyword>
<dbReference type="AlphaFoldDB" id="A0A369JMA5"/>
<protein>
    <submittedName>
        <fullName evidence="1">Uncharacterized protein</fullName>
    </submittedName>
</protein>
<sequence>MLLIFLIRRVVDMFARTRYRAYVRCDSDLEIPQAENILSQHLKCLVSLDPEGLVLTVVVFQLERTPASQNVVAAFRDAHATQGRSQTRNPWSCT</sequence>
<proteinExistence type="predicted"/>
<evidence type="ECO:0000313" key="1">
    <source>
        <dbReference type="EMBL" id="RDB23361.1"/>
    </source>
</evidence>